<dbReference type="AlphaFoldDB" id="A0A934RQD2"/>
<proteinExistence type="predicted"/>
<reference evidence="5" key="1">
    <citation type="submission" date="2021-01" db="EMBL/GenBank/DDBJ databases">
        <title>Modified the classification status of verrucomicrobia.</title>
        <authorList>
            <person name="Feng X."/>
        </authorList>
    </citation>
    <scope>NUCLEOTIDE SEQUENCE</scope>
    <source>
        <strain evidence="5">KCTC 12986</strain>
    </source>
</reference>
<keyword evidence="2" id="KW-0233">DNA recombination</keyword>
<dbReference type="RefSeq" id="WP_200392480.1">
    <property type="nucleotide sequence ID" value="NZ_JAENIO010000038.1"/>
</dbReference>
<dbReference type="GO" id="GO:0015074">
    <property type="term" value="P:DNA integration"/>
    <property type="evidence" value="ECO:0007669"/>
    <property type="project" value="UniProtKB-KW"/>
</dbReference>
<comment type="caution">
    <text evidence="5">The sequence shown here is derived from an EMBL/GenBank/DDBJ whole genome shotgun (WGS) entry which is preliminary data.</text>
</comment>
<accession>A0A934RQD2</accession>
<name>A0A934RQD2_9BACT</name>
<keyword evidence="6" id="KW-1185">Reference proteome</keyword>
<dbReference type="EMBL" id="JAENIO010000038">
    <property type="protein sequence ID" value="MBK1835045.1"/>
    <property type="molecule type" value="Genomic_DNA"/>
</dbReference>
<dbReference type="Proteomes" id="UP000604083">
    <property type="component" value="Unassembled WGS sequence"/>
</dbReference>
<dbReference type="Gene3D" id="1.10.443.10">
    <property type="entry name" value="Intergrase catalytic core"/>
    <property type="match status" value="1"/>
</dbReference>
<sequence>MAKNQNNRKSERIKVGSVSLTIYPIKRADRGHEYWKAIYYDQDGKRRYLTRSSKSALKEAARAKAREIHNQTLDLSALTEEQARLCRAFLTLNPDWDDIADLRNRKTARNISTAQAFEEFIATKTANAGNSPHNVDILKKRVGPLAAAFSGKPLSSLTPPLLDQWLASCSNWSAQTRKRSRSSVCTFFTWAQSQGYLPDGKTAAQLMAAPIVTKSAPVTYTPEEFHLMLAEVRPQYLPWLALSGLAGIRREELYPHARSKKDALRWEDFRWREKIIVMPATVSKTNKKRTIPICDTLFALLTDYHSASGNCCEGKTPEKSRNGEESETHRLGALVGGWRQNALRHSFVSYRCALVGPGIAANEAGNSEAQTRADYEDSKSEAEALRYFSANPLQTHKKSDR</sequence>
<dbReference type="InterPro" id="IPR011010">
    <property type="entry name" value="DNA_brk_join_enz"/>
</dbReference>
<protein>
    <recommendedName>
        <fullName evidence="4">Core-binding (CB) domain-containing protein</fullName>
    </recommendedName>
</protein>
<evidence type="ECO:0000256" key="1">
    <source>
        <dbReference type="ARBA" id="ARBA00022908"/>
    </source>
</evidence>
<dbReference type="GO" id="GO:0006310">
    <property type="term" value="P:DNA recombination"/>
    <property type="evidence" value="ECO:0007669"/>
    <property type="project" value="UniProtKB-KW"/>
</dbReference>
<evidence type="ECO:0000256" key="2">
    <source>
        <dbReference type="ARBA" id="ARBA00023172"/>
    </source>
</evidence>
<keyword evidence="1" id="KW-0229">DNA integration</keyword>
<dbReference type="InterPro" id="IPR044068">
    <property type="entry name" value="CB"/>
</dbReference>
<dbReference type="GO" id="GO:0003677">
    <property type="term" value="F:DNA binding"/>
    <property type="evidence" value="ECO:0007669"/>
    <property type="project" value="UniProtKB-UniRule"/>
</dbReference>
<evidence type="ECO:0000256" key="3">
    <source>
        <dbReference type="PROSITE-ProRule" id="PRU01248"/>
    </source>
</evidence>
<dbReference type="InterPro" id="IPR013762">
    <property type="entry name" value="Integrase-like_cat_sf"/>
</dbReference>
<keyword evidence="3" id="KW-0238">DNA-binding</keyword>
<evidence type="ECO:0000313" key="5">
    <source>
        <dbReference type="EMBL" id="MBK1835045.1"/>
    </source>
</evidence>
<evidence type="ECO:0000259" key="4">
    <source>
        <dbReference type="PROSITE" id="PS51900"/>
    </source>
</evidence>
<organism evidence="5 6">
    <name type="scientific">Roseibacillus ishigakijimensis</name>
    <dbReference type="NCBI Taxonomy" id="454146"/>
    <lineage>
        <taxon>Bacteria</taxon>
        <taxon>Pseudomonadati</taxon>
        <taxon>Verrucomicrobiota</taxon>
        <taxon>Verrucomicrobiia</taxon>
        <taxon>Verrucomicrobiales</taxon>
        <taxon>Verrucomicrobiaceae</taxon>
        <taxon>Roseibacillus</taxon>
    </lineage>
</organism>
<dbReference type="SUPFAM" id="SSF56349">
    <property type="entry name" value="DNA breaking-rejoining enzymes"/>
    <property type="match status" value="1"/>
</dbReference>
<feature type="domain" description="Core-binding (CB)" evidence="4">
    <location>
        <begin position="111"/>
        <end position="192"/>
    </location>
</feature>
<evidence type="ECO:0000313" key="6">
    <source>
        <dbReference type="Proteomes" id="UP000604083"/>
    </source>
</evidence>
<dbReference type="PROSITE" id="PS51900">
    <property type="entry name" value="CB"/>
    <property type="match status" value="1"/>
</dbReference>
<gene>
    <name evidence="5" type="ORF">JIN78_13320</name>
</gene>